<feature type="compositionally biased region" description="Polar residues" evidence="6">
    <location>
        <begin position="142"/>
        <end position="153"/>
    </location>
</feature>
<proteinExistence type="predicted"/>
<feature type="compositionally biased region" description="Pro residues" evidence="6">
    <location>
        <begin position="1320"/>
        <end position="1335"/>
    </location>
</feature>
<feature type="region of interest" description="Disordered" evidence="6">
    <location>
        <begin position="1286"/>
        <end position="1366"/>
    </location>
</feature>
<dbReference type="CDD" id="cd09358">
    <property type="entry name" value="LIM_Mical_like"/>
    <property type="match status" value="1"/>
</dbReference>
<keyword evidence="3 4" id="KW-0440">LIM domain</keyword>
<dbReference type="GO" id="GO:0070161">
    <property type="term" value="C:anchoring junction"/>
    <property type="evidence" value="ECO:0007669"/>
    <property type="project" value="UniProtKB-ARBA"/>
</dbReference>
<feature type="region of interest" description="Disordered" evidence="6">
    <location>
        <begin position="975"/>
        <end position="1051"/>
    </location>
</feature>
<feature type="region of interest" description="Disordered" evidence="6">
    <location>
        <begin position="120"/>
        <end position="153"/>
    </location>
</feature>
<evidence type="ECO:0000256" key="3">
    <source>
        <dbReference type="ARBA" id="ARBA00023038"/>
    </source>
</evidence>
<feature type="compositionally biased region" description="Basic and acidic residues" evidence="6">
    <location>
        <begin position="1012"/>
        <end position="1021"/>
    </location>
</feature>
<feature type="compositionally biased region" description="Low complexity" evidence="6">
    <location>
        <begin position="595"/>
        <end position="608"/>
    </location>
</feature>
<dbReference type="SUPFAM" id="SSF57716">
    <property type="entry name" value="Glucocorticoid receptor-like (DNA-binding domain)"/>
    <property type="match status" value="1"/>
</dbReference>
<feature type="compositionally biased region" description="Low complexity" evidence="6">
    <location>
        <begin position="1172"/>
        <end position="1181"/>
    </location>
</feature>
<evidence type="ECO:0000256" key="2">
    <source>
        <dbReference type="ARBA" id="ARBA00022833"/>
    </source>
</evidence>
<feature type="compositionally biased region" description="Polar residues" evidence="6">
    <location>
        <begin position="1286"/>
        <end position="1302"/>
    </location>
</feature>
<feature type="region of interest" description="Disordered" evidence="6">
    <location>
        <begin position="95"/>
        <end position="114"/>
    </location>
</feature>
<feature type="compositionally biased region" description="Acidic residues" evidence="6">
    <location>
        <begin position="260"/>
        <end position="280"/>
    </location>
</feature>
<dbReference type="Pfam" id="PF00412">
    <property type="entry name" value="LIM"/>
    <property type="match status" value="1"/>
</dbReference>
<dbReference type="Gene3D" id="2.10.110.10">
    <property type="entry name" value="Cysteine Rich Protein"/>
    <property type="match status" value="1"/>
</dbReference>
<feature type="compositionally biased region" description="Polar residues" evidence="6">
    <location>
        <begin position="584"/>
        <end position="594"/>
    </location>
</feature>
<feature type="compositionally biased region" description="Polar residues" evidence="6">
    <location>
        <begin position="96"/>
        <end position="108"/>
    </location>
</feature>
<feature type="region of interest" description="Disordered" evidence="6">
    <location>
        <begin position="1159"/>
        <end position="1190"/>
    </location>
</feature>
<evidence type="ECO:0000256" key="1">
    <source>
        <dbReference type="ARBA" id="ARBA00022723"/>
    </source>
</evidence>
<name>A0A813TDP2_9BILA</name>
<dbReference type="SMART" id="SM00132">
    <property type="entry name" value="LIM"/>
    <property type="match status" value="1"/>
</dbReference>
<keyword evidence="1 4" id="KW-0479">Metal-binding</keyword>
<dbReference type="PANTHER" id="PTHR24216:SF65">
    <property type="entry name" value="PAXILLIN-LIKE PROTEIN 1"/>
    <property type="match status" value="1"/>
</dbReference>
<feature type="region of interest" description="Disordered" evidence="6">
    <location>
        <begin position="584"/>
        <end position="619"/>
    </location>
</feature>
<keyword evidence="2 4" id="KW-0862">Zinc</keyword>
<evidence type="ECO:0000313" key="8">
    <source>
        <dbReference type="EMBL" id="CAF0809354.1"/>
    </source>
</evidence>
<feature type="domain" description="LIM zinc-binding" evidence="7">
    <location>
        <begin position="1208"/>
        <end position="1269"/>
    </location>
</feature>
<evidence type="ECO:0000256" key="6">
    <source>
        <dbReference type="SAM" id="MobiDB-lite"/>
    </source>
</evidence>
<sequence length="1366" mass="153532">MNNNHQKNSFILASLIKLNHNCDDNDDGNYSNKFLLDSQRSSTLLEKQKKFFKSTPSLFISNSSSSNSHSSETNNNIYKSKEYIEYEFEPIKLSKPKSNPAITTNTRDLFTPDSLESSLSSSCSLSESEDSKEDTILKSKTDSGLSVSPQLTQSSISDKQLELDFETDEEVCQLTLNEKTTTESNILLEKIDKINQLQNKINDINQKIKSIDMNNNNLNNISHYVNPSYEDDDEEYESRRFANFRERHNQTRLELRNNSADDDYDDEDDNDNEDDEDEEFNNYNDERYSDEEEFIENFKTQFQLPIKKYASTGFLFNRFGSYLAPIEEAPEDIFLNGKNNLSSSMSSLVSSTDSSDYLIQPSHLSKKSSSSCFDFKNIYEAIEASIHKKSEINNIVINNSLNNNNNATNSTTTNYFQMDDLSFNDTNDISCFIDREEFIDNSSLNNSLNLVNSYLNDLTSKENENAQINELSHLNQENHQEEHDIVEQELEEENESPQYVNNDKSLKQVPEDNVERLRNIRDMFENSRNEDDIELKKVEKLQPSEKLKQTFLNDIDFNFQTTQLILTMDIDNNCHKSINGDSPCVSNSDNHQVTSPSSSALSSSIPSPNDDSLNHDKNNNRFEEGVLENESNSDSEVETEQTDGIIRSTKKKKDIIPFAELNNVKTKFEKIAMEPNSPLVEPKPMRCITPPREGADRIEIENEPLQRPADIVSSNEKVEDALPDAGFLRSRKEIFDSIGSPESDTGAPRKKSITPPREDIIKRVLKEKTPERLDNVIRESDRNEDVLPSAGSIRQTAAIFTSGNRQKSIDRSGIVLEGELTEKGIAKSRLALFNDPSALTSPSISTNDQELEYIKNASGIAKERLSLFKNLEQNNGQRISPDRSVKKFKEFTPPPQLEPRQYIIISKESSPSLGNLVDSYNKDEYLPESGLARNRMKQYLEQTSSNGANTSLNETSELQGKGLAKSLLAKWKSIENIKEGSPEPKRQDSPGEEVPPSGHARNLLSKWQNIDNTKDTKERKGPKAFTPPPPEELNRTQESDDEQDTSKNQVFEDELALLKGAAKNTLKKFEQSMAESNNRVKRTVTPPKDYIKQAVTAPVKTVFESQPLESNINSHYVEEEIIPSQGSAKNLKNKFLNLEKEAAKIETSSSKMNYVPKKFTSATKPTAEKTETTTTTKSAQPKPQPGKLNSNGLLTTVQNGNSSQNQTEKCSICDKTVYAMEKTEADKKVYHKACFKCTSCNCPLNLPTVEFDQNKPYCLQNCKSKSNDKNNNNKELGVIVIDTSYATGSSTKSPKSTASQSTPKSPSKPINSPNKSVAPSPKPALTPNAPSPKPTLTPNNTNQSPKVVTSQKSPSSLKPTSSPKPK</sequence>
<keyword evidence="9" id="KW-1185">Reference proteome</keyword>
<accession>A0A813TDP2</accession>
<protein>
    <recommendedName>
        <fullName evidence="7">LIM zinc-binding domain-containing protein</fullName>
    </recommendedName>
</protein>
<dbReference type="GO" id="GO:0046872">
    <property type="term" value="F:metal ion binding"/>
    <property type="evidence" value="ECO:0007669"/>
    <property type="project" value="UniProtKB-KW"/>
</dbReference>
<dbReference type="InterPro" id="IPR001781">
    <property type="entry name" value="Znf_LIM"/>
</dbReference>
<keyword evidence="5" id="KW-0175">Coiled coil</keyword>
<evidence type="ECO:0000259" key="7">
    <source>
        <dbReference type="PROSITE" id="PS50023"/>
    </source>
</evidence>
<organism evidence="8 9">
    <name type="scientific">Brachionus calyciflorus</name>
    <dbReference type="NCBI Taxonomy" id="104777"/>
    <lineage>
        <taxon>Eukaryota</taxon>
        <taxon>Metazoa</taxon>
        <taxon>Spiralia</taxon>
        <taxon>Gnathifera</taxon>
        <taxon>Rotifera</taxon>
        <taxon>Eurotatoria</taxon>
        <taxon>Monogononta</taxon>
        <taxon>Pseudotrocha</taxon>
        <taxon>Ploima</taxon>
        <taxon>Brachionidae</taxon>
        <taxon>Brachionus</taxon>
    </lineage>
</organism>
<evidence type="ECO:0000256" key="4">
    <source>
        <dbReference type="PROSITE-ProRule" id="PRU00125"/>
    </source>
</evidence>
<dbReference type="OrthoDB" id="6129702at2759"/>
<dbReference type="Proteomes" id="UP000663879">
    <property type="component" value="Unassembled WGS sequence"/>
</dbReference>
<evidence type="ECO:0000313" key="9">
    <source>
        <dbReference type="Proteomes" id="UP000663879"/>
    </source>
</evidence>
<comment type="caution">
    <text evidence="8">The sequence shown here is derived from an EMBL/GenBank/DDBJ whole genome shotgun (WGS) entry which is preliminary data.</text>
</comment>
<feature type="compositionally biased region" description="Basic and acidic residues" evidence="6">
    <location>
        <begin position="975"/>
        <end position="989"/>
    </location>
</feature>
<dbReference type="PROSITE" id="PS00478">
    <property type="entry name" value="LIM_DOMAIN_1"/>
    <property type="match status" value="1"/>
</dbReference>
<reference evidence="8" key="1">
    <citation type="submission" date="2021-02" db="EMBL/GenBank/DDBJ databases">
        <authorList>
            <person name="Nowell W R."/>
        </authorList>
    </citation>
    <scope>NUCLEOTIDE SEQUENCE</scope>
    <source>
        <strain evidence="8">Ploen Becks lab</strain>
    </source>
</reference>
<gene>
    <name evidence="8" type="ORF">OXX778_LOCUS6893</name>
</gene>
<feature type="compositionally biased region" description="Low complexity" evidence="6">
    <location>
        <begin position="1350"/>
        <end position="1366"/>
    </location>
</feature>
<feature type="compositionally biased region" description="Low complexity" evidence="6">
    <location>
        <begin position="1303"/>
        <end position="1316"/>
    </location>
</feature>
<dbReference type="PANTHER" id="PTHR24216">
    <property type="entry name" value="PAXILLIN-RELATED"/>
    <property type="match status" value="1"/>
</dbReference>
<evidence type="ECO:0000256" key="5">
    <source>
        <dbReference type="SAM" id="Coils"/>
    </source>
</evidence>
<feature type="compositionally biased region" description="Polar residues" evidence="6">
    <location>
        <begin position="1336"/>
        <end position="1349"/>
    </location>
</feature>
<dbReference type="PROSITE" id="PS50023">
    <property type="entry name" value="LIM_DOMAIN_2"/>
    <property type="match status" value="1"/>
</dbReference>
<dbReference type="EMBL" id="CAJNOC010000848">
    <property type="protein sequence ID" value="CAF0809354.1"/>
    <property type="molecule type" value="Genomic_DNA"/>
</dbReference>
<feature type="coiled-coil region" evidence="5">
    <location>
        <begin position="187"/>
        <end position="214"/>
    </location>
</feature>
<feature type="region of interest" description="Disordered" evidence="6">
    <location>
        <begin position="252"/>
        <end position="282"/>
    </location>
</feature>